<evidence type="ECO:0000259" key="1">
    <source>
        <dbReference type="Pfam" id="PF06985"/>
    </source>
</evidence>
<dbReference type="PANTHER" id="PTHR33112">
    <property type="entry name" value="DOMAIN PROTEIN, PUTATIVE-RELATED"/>
    <property type="match status" value="1"/>
</dbReference>
<proteinExistence type="predicted"/>
<dbReference type="Pfam" id="PF06985">
    <property type="entry name" value="HET"/>
    <property type="match status" value="1"/>
</dbReference>
<dbReference type="EMBL" id="ML742023">
    <property type="protein sequence ID" value="KAE8155359.1"/>
    <property type="molecule type" value="Genomic_DNA"/>
</dbReference>
<evidence type="ECO:0000313" key="2">
    <source>
        <dbReference type="EMBL" id="KAE8155359.1"/>
    </source>
</evidence>
<name>A0A5N6UA60_ASPAV</name>
<organism evidence="2 3">
    <name type="scientific">Aspergillus avenaceus</name>
    <dbReference type="NCBI Taxonomy" id="36643"/>
    <lineage>
        <taxon>Eukaryota</taxon>
        <taxon>Fungi</taxon>
        <taxon>Dikarya</taxon>
        <taxon>Ascomycota</taxon>
        <taxon>Pezizomycotina</taxon>
        <taxon>Eurotiomycetes</taxon>
        <taxon>Eurotiomycetidae</taxon>
        <taxon>Eurotiales</taxon>
        <taxon>Aspergillaceae</taxon>
        <taxon>Aspergillus</taxon>
        <taxon>Aspergillus subgen. Circumdati</taxon>
    </lineage>
</organism>
<gene>
    <name evidence="2" type="ORF">BDV25DRAFT_135108</name>
</gene>
<evidence type="ECO:0000313" key="3">
    <source>
        <dbReference type="Proteomes" id="UP000325780"/>
    </source>
</evidence>
<accession>A0A5N6UA60</accession>
<dbReference type="OrthoDB" id="5362512at2759"/>
<sequence length="544" mass="61048">MRSQWERLRFDLEIRLNPVRLREFCDKLPFVLVFRSRSGKGCRICQGVYLTEKGVQRSARLTGCIHCTILQGVVRTARASQGCSCRYDTQLEFHNRAINWSCDKCEAHLDVELFTVKGIFCCGTFTVSNRCANNCPPELAYMGINSIPERRYAVGSTATDAAITVISQWLDTCEKHHPKCHVATNPPLPPGVIEINASRGQIPTGDAEDWGEQCPRMANIYHNAYLTLAASAAHEPRAGLYTSAEGEWARGQEIFTMKSGDHVFGVFARAPMLAMDSSLTHEPLFQRAWAYQERILSRRVLHFTHREILWECNEQIACQCSHLGTSTSIKNTWSQSTDLSGLQRSWHDLVEEYSHRKLPYATDRLPALAGIAKQMSVLRTDDVYLAGLWRNTLITDLIWQASNATGKLNPKPCTWQAPSWSWASVNTGVMFELKRRPARASDEFCPTLSYVSHSCTALHATDGGCFGGVESASLTVHGSLLSVTGSDICITTALYTRTMISRKSSPVTPLMRYLFISSMSGTDRRHRRYKRIFRNASVMTVTLV</sequence>
<dbReference type="InterPro" id="IPR010730">
    <property type="entry name" value="HET"/>
</dbReference>
<protein>
    <recommendedName>
        <fullName evidence="1">Heterokaryon incompatibility domain-containing protein</fullName>
    </recommendedName>
</protein>
<dbReference type="AlphaFoldDB" id="A0A5N6UA60"/>
<dbReference type="PANTHER" id="PTHR33112:SF9">
    <property type="entry name" value="HETEROKARYON INCOMPATIBILITY DOMAIN-CONTAINING PROTEIN"/>
    <property type="match status" value="1"/>
</dbReference>
<feature type="domain" description="Heterokaryon incompatibility" evidence="1">
    <location>
        <begin position="205"/>
        <end position="293"/>
    </location>
</feature>
<keyword evidence="3" id="KW-1185">Reference proteome</keyword>
<reference evidence="2 3" key="1">
    <citation type="submission" date="2019-04" db="EMBL/GenBank/DDBJ databases">
        <title>Friends and foes A comparative genomics study of 23 Aspergillus species from section Flavi.</title>
        <authorList>
            <consortium name="DOE Joint Genome Institute"/>
            <person name="Kjaerbolling I."/>
            <person name="Vesth T."/>
            <person name="Frisvad J.C."/>
            <person name="Nybo J.L."/>
            <person name="Theobald S."/>
            <person name="Kildgaard S."/>
            <person name="Isbrandt T."/>
            <person name="Kuo A."/>
            <person name="Sato A."/>
            <person name="Lyhne E.K."/>
            <person name="Kogle M.E."/>
            <person name="Wiebenga A."/>
            <person name="Kun R.S."/>
            <person name="Lubbers R.J."/>
            <person name="Makela M.R."/>
            <person name="Barry K."/>
            <person name="Chovatia M."/>
            <person name="Clum A."/>
            <person name="Daum C."/>
            <person name="Haridas S."/>
            <person name="He G."/>
            <person name="LaButti K."/>
            <person name="Lipzen A."/>
            <person name="Mondo S."/>
            <person name="Riley R."/>
            <person name="Salamov A."/>
            <person name="Simmons B.A."/>
            <person name="Magnuson J.K."/>
            <person name="Henrissat B."/>
            <person name="Mortensen U.H."/>
            <person name="Larsen T.O."/>
            <person name="Devries R.P."/>
            <person name="Grigoriev I.V."/>
            <person name="Machida M."/>
            <person name="Baker S.E."/>
            <person name="Andersen M.R."/>
        </authorList>
    </citation>
    <scope>NUCLEOTIDE SEQUENCE [LARGE SCALE GENOMIC DNA]</scope>
    <source>
        <strain evidence="2 3">IBT 18842</strain>
    </source>
</reference>
<dbReference type="Proteomes" id="UP000325780">
    <property type="component" value="Unassembled WGS sequence"/>
</dbReference>